<proteinExistence type="predicted"/>
<dbReference type="EMBL" id="VTHL01000018">
    <property type="protein sequence ID" value="TYZ07307.1"/>
    <property type="molecule type" value="Genomic_DNA"/>
</dbReference>
<dbReference type="InterPro" id="IPR027417">
    <property type="entry name" value="P-loop_NTPase"/>
</dbReference>
<dbReference type="Pfam" id="PF13304">
    <property type="entry name" value="AAA_21"/>
    <property type="match status" value="1"/>
</dbReference>
<dbReference type="InterPro" id="IPR003959">
    <property type="entry name" value="ATPase_AAA_core"/>
</dbReference>
<gene>
    <name evidence="2" type="ORF">FY528_15950</name>
</gene>
<dbReference type="InterPro" id="IPR051396">
    <property type="entry name" value="Bact_Antivir_Def_Nuclease"/>
</dbReference>
<organism evidence="2 3">
    <name type="scientific">Hymenobacter lutimineralis</name>
    <dbReference type="NCBI Taxonomy" id="2606448"/>
    <lineage>
        <taxon>Bacteria</taxon>
        <taxon>Pseudomonadati</taxon>
        <taxon>Bacteroidota</taxon>
        <taxon>Cytophagia</taxon>
        <taxon>Cytophagales</taxon>
        <taxon>Hymenobacteraceae</taxon>
        <taxon>Hymenobacter</taxon>
    </lineage>
</organism>
<dbReference type="CDD" id="cd00267">
    <property type="entry name" value="ABC_ATPase"/>
    <property type="match status" value="1"/>
</dbReference>
<keyword evidence="3" id="KW-1185">Reference proteome</keyword>
<dbReference type="Gene3D" id="3.40.50.300">
    <property type="entry name" value="P-loop containing nucleotide triphosphate hydrolases"/>
    <property type="match status" value="2"/>
</dbReference>
<comment type="caution">
    <text evidence="2">The sequence shown here is derived from an EMBL/GenBank/DDBJ whole genome shotgun (WGS) entry which is preliminary data.</text>
</comment>
<dbReference type="RefSeq" id="WP_149072020.1">
    <property type="nucleotide sequence ID" value="NZ_VTHL01000018.1"/>
</dbReference>
<dbReference type="SUPFAM" id="SSF52540">
    <property type="entry name" value="P-loop containing nucleoside triphosphate hydrolases"/>
    <property type="match status" value="1"/>
</dbReference>
<accession>A0A5D6UWA2</accession>
<reference evidence="2 3" key="1">
    <citation type="submission" date="2019-08" db="EMBL/GenBank/DDBJ databases">
        <authorList>
            <person name="Seo M.-J."/>
        </authorList>
    </citation>
    <scope>NUCLEOTIDE SEQUENCE [LARGE SCALE GENOMIC DNA]</scope>
    <source>
        <strain evidence="2 3">KIGAM108</strain>
    </source>
</reference>
<dbReference type="GO" id="GO:0005524">
    <property type="term" value="F:ATP binding"/>
    <property type="evidence" value="ECO:0007669"/>
    <property type="project" value="InterPro"/>
</dbReference>
<evidence type="ECO:0000313" key="2">
    <source>
        <dbReference type="EMBL" id="TYZ07307.1"/>
    </source>
</evidence>
<dbReference type="Proteomes" id="UP000322791">
    <property type="component" value="Unassembled WGS sequence"/>
</dbReference>
<feature type="domain" description="ATPase AAA-type core" evidence="1">
    <location>
        <begin position="26"/>
        <end position="400"/>
    </location>
</feature>
<dbReference type="PANTHER" id="PTHR43581">
    <property type="entry name" value="ATP/GTP PHOSPHATASE"/>
    <property type="match status" value="1"/>
</dbReference>
<dbReference type="AlphaFoldDB" id="A0A5D6UWA2"/>
<dbReference type="PANTHER" id="PTHR43581:SF4">
    <property type="entry name" value="ATP_GTP PHOSPHATASE"/>
    <property type="match status" value="1"/>
</dbReference>
<name>A0A5D6UWA2_9BACT</name>
<sequence length="545" mass="63631">MKIKRIHISGYKNLNNFDSTFTEEKTVIIGQNATGKSNFIEAIVIIFKNIDYNLEPEFDFCIYYEIKGKNIVIKGHLNDSTSQRYSAWEIEPAGFISDDSDDIADKIFSNPNARGTLPLSTLRGDKDKYLPKHVFTYYSGLGNSNRLEEILHKPSKEFALSLVNSDDDRELGDRRFFYVQLHHSHFVLLSFYAFNLEQDIYDFLKSNLNIENLETILFILKRPSWRRTKGGDPKFWGSKGIVKSFLNDLYKISTAPLRDSRPHRVDLWRETREDRMILYISDIEKIKELVSTKKWDNIKFFNILESINASDLYREVRIRIRKNYAGNITFKDLSEGEQQLLTVLGLMRFTQYDESLYLLDEPDTHLNPLWRWQYMEFISKVALKHSTSQVIMTSHDPFTIGSLCKEEVRIFKADEEGRTVSLIPTRHPRGMGVGGILTEIFHLPTTLDIPTQEEIDEERTLRSKEYFGEPLNNTDKARLTELKHILDKIGYNSVYKDPLFQKFEMTLTKVKRERGLGLPKNQEEIEEQNKLALDILNNLFKGEEI</sequence>
<protein>
    <submittedName>
        <fullName evidence="2">AAA family ATPase</fullName>
    </submittedName>
</protein>
<evidence type="ECO:0000313" key="3">
    <source>
        <dbReference type="Proteomes" id="UP000322791"/>
    </source>
</evidence>
<evidence type="ECO:0000259" key="1">
    <source>
        <dbReference type="Pfam" id="PF13304"/>
    </source>
</evidence>
<dbReference type="GO" id="GO:0016887">
    <property type="term" value="F:ATP hydrolysis activity"/>
    <property type="evidence" value="ECO:0007669"/>
    <property type="project" value="InterPro"/>
</dbReference>